<dbReference type="PANTHER" id="PTHR44167:SF24">
    <property type="entry name" value="SERINE_THREONINE-PROTEIN KINASE CHK2"/>
    <property type="match status" value="1"/>
</dbReference>
<dbReference type="InterPro" id="IPR011009">
    <property type="entry name" value="Kinase-like_dom_sf"/>
</dbReference>
<name>A0A1L3GM52_9BACT</name>
<dbReference type="SMART" id="SM00220">
    <property type="entry name" value="S_TKc"/>
    <property type="match status" value="1"/>
</dbReference>
<dbReference type="PROSITE" id="PS00108">
    <property type="entry name" value="PROTEIN_KINASE_ST"/>
    <property type="match status" value="1"/>
</dbReference>
<evidence type="ECO:0000313" key="2">
    <source>
        <dbReference type="EMBL" id="APG27026.1"/>
    </source>
</evidence>
<dbReference type="OrthoDB" id="9801841at2"/>
<dbReference type="STRING" id="1842532.A7E78_03770"/>
<dbReference type="GO" id="GO:0004672">
    <property type="term" value="F:protein kinase activity"/>
    <property type="evidence" value="ECO:0007669"/>
    <property type="project" value="InterPro"/>
</dbReference>
<dbReference type="SUPFAM" id="SSF56112">
    <property type="entry name" value="Protein kinase-like (PK-like)"/>
    <property type="match status" value="1"/>
</dbReference>
<dbReference type="EMBL" id="CP015519">
    <property type="protein sequence ID" value="APG27026.1"/>
    <property type="molecule type" value="Genomic_DNA"/>
</dbReference>
<accession>A0A1L3GM52</accession>
<dbReference type="InterPro" id="IPR000719">
    <property type="entry name" value="Prot_kinase_dom"/>
</dbReference>
<dbReference type="PROSITE" id="PS50011">
    <property type="entry name" value="PROTEIN_KINASE_DOM"/>
    <property type="match status" value="1"/>
</dbReference>
<sequence length="444" mass="50282">MHFNVGDVIDERFEVTGTCSEAGGMGAILFVKDIEGEITEEIVLKYCKEEDDEYIKRFRREVRLLTEFEGNSKVVQVLHHNVKHDPPYFVMRYYPDGDLTSLADELESDLQCQEEIINAMIACIAELHSQDVFHRDIKPQNFLCDGDSIVVSDFGLGMEPNSTSRFTSSSMFWGTQGFLPPEFQRGGFKHADASGDIFMLGKSVYVLLTRQDPTYLMDEGLPAPLFHVIERCCALDKTRRYQSLSDLKQALGLAFDVMLNRGGRLGEVNQLIATIKDRLVNEGKYKSSEVIEFIEKLSLLEHEDQVRICLDLEKRMFVILTHEKLRGHVDNFLKIYLEMIESENYGWSFAENIANNMQIIFNAEEIPARTRGKALDLAVEAATRMNRFAAMDTCNSMITSVDNNELGVHIAAIIQGKPDSFLSGIEPSQCKCDSIRAAIRAIKE</sequence>
<dbReference type="InterPro" id="IPR008271">
    <property type="entry name" value="Ser/Thr_kinase_AS"/>
</dbReference>
<dbReference type="Proteomes" id="UP000182517">
    <property type="component" value="Chromosome"/>
</dbReference>
<evidence type="ECO:0000259" key="1">
    <source>
        <dbReference type="PROSITE" id="PS50011"/>
    </source>
</evidence>
<dbReference type="PANTHER" id="PTHR44167">
    <property type="entry name" value="OVARIAN-SPECIFIC SERINE/THREONINE-PROTEIN KINASE LOK-RELATED"/>
    <property type="match status" value="1"/>
</dbReference>
<dbReference type="Gene3D" id="3.30.200.20">
    <property type="entry name" value="Phosphorylase Kinase, domain 1"/>
    <property type="match status" value="1"/>
</dbReference>
<reference evidence="2 3" key="1">
    <citation type="journal article" date="2017" name="Genome Announc.">
        <title>Complete Genome Sequences of Two Acetylene-Fermenting Pelobacter acetylenicus Strains.</title>
        <authorList>
            <person name="Sutton J.M."/>
            <person name="Baesman S.M."/>
            <person name="Fierst J.L."/>
            <person name="Poret-Peterson A.T."/>
            <person name="Oremland R.S."/>
            <person name="Dunlap D.S."/>
            <person name="Akob D.M."/>
        </authorList>
    </citation>
    <scope>NUCLEOTIDE SEQUENCE [LARGE SCALE GENOMIC DNA]</scope>
    <source>
        <strain evidence="2 3">SFB93</strain>
    </source>
</reference>
<dbReference type="KEGG" id="pef:A7E78_03770"/>
<keyword evidence="3" id="KW-1185">Reference proteome</keyword>
<proteinExistence type="predicted"/>
<dbReference type="Pfam" id="PF00069">
    <property type="entry name" value="Pkinase"/>
    <property type="match status" value="1"/>
</dbReference>
<dbReference type="GO" id="GO:0005524">
    <property type="term" value="F:ATP binding"/>
    <property type="evidence" value="ECO:0007669"/>
    <property type="project" value="InterPro"/>
</dbReference>
<dbReference type="RefSeq" id="WP_072282987.1">
    <property type="nucleotide sequence ID" value="NZ_CP015519.1"/>
</dbReference>
<evidence type="ECO:0000313" key="3">
    <source>
        <dbReference type="Proteomes" id="UP000182517"/>
    </source>
</evidence>
<organism evidence="2 3">
    <name type="scientific">Syntrophotalea acetylenivorans</name>
    <dbReference type="NCBI Taxonomy" id="1842532"/>
    <lineage>
        <taxon>Bacteria</taxon>
        <taxon>Pseudomonadati</taxon>
        <taxon>Thermodesulfobacteriota</taxon>
        <taxon>Desulfuromonadia</taxon>
        <taxon>Desulfuromonadales</taxon>
        <taxon>Syntrophotaleaceae</taxon>
        <taxon>Syntrophotalea</taxon>
    </lineage>
</organism>
<feature type="domain" description="Protein kinase" evidence="1">
    <location>
        <begin position="14"/>
        <end position="318"/>
    </location>
</feature>
<gene>
    <name evidence="2" type="ORF">A7E78_03770</name>
</gene>
<protein>
    <recommendedName>
        <fullName evidence="1">Protein kinase domain-containing protein</fullName>
    </recommendedName>
</protein>
<dbReference type="Gene3D" id="1.10.510.10">
    <property type="entry name" value="Transferase(Phosphotransferase) domain 1"/>
    <property type="match status" value="1"/>
</dbReference>
<dbReference type="AlphaFoldDB" id="A0A1L3GM52"/>